<dbReference type="PANTHER" id="PTHR42970">
    <property type="entry name" value="PECTATE LYASE C-RELATED"/>
    <property type="match status" value="1"/>
</dbReference>
<dbReference type="InterPro" id="IPR011050">
    <property type="entry name" value="Pectin_lyase_fold/virulence"/>
</dbReference>
<keyword evidence="1" id="KW-0479">Metal-binding</keyword>
<dbReference type="PANTHER" id="PTHR42970:SF1">
    <property type="entry name" value="PECTATE LYASE C-RELATED"/>
    <property type="match status" value="1"/>
</dbReference>
<evidence type="ECO:0000256" key="1">
    <source>
        <dbReference type="ARBA" id="ARBA00022723"/>
    </source>
</evidence>
<evidence type="ECO:0000313" key="3">
    <source>
        <dbReference type="EMBL" id="QNR83017.1"/>
    </source>
</evidence>
<evidence type="ECO:0000313" key="4">
    <source>
        <dbReference type="Proteomes" id="UP000516439"/>
    </source>
</evidence>
<dbReference type="InterPro" id="IPR012334">
    <property type="entry name" value="Pectin_lyas_fold"/>
</dbReference>
<accession>A0ABX6TC48</accession>
<protein>
    <submittedName>
        <fullName evidence="3">Uncharacterized protein</fullName>
    </submittedName>
</protein>
<gene>
    <name evidence="3" type="ORF">H9N25_13630</name>
</gene>
<organism evidence="3 4">
    <name type="scientific">Pedobacter riviphilus</name>
    <dbReference type="NCBI Taxonomy" id="2766984"/>
    <lineage>
        <taxon>Bacteria</taxon>
        <taxon>Pseudomonadati</taxon>
        <taxon>Bacteroidota</taxon>
        <taxon>Sphingobacteriia</taxon>
        <taxon>Sphingobacteriales</taxon>
        <taxon>Sphingobacteriaceae</taxon>
        <taxon>Pedobacter</taxon>
    </lineage>
</organism>
<keyword evidence="4" id="KW-1185">Reference proteome</keyword>
<dbReference type="EMBL" id="CP061171">
    <property type="protein sequence ID" value="QNR83017.1"/>
    <property type="molecule type" value="Genomic_DNA"/>
</dbReference>
<proteinExistence type="predicted"/>
<name>A0ABX6TC48_9SPHI</name>
<dbReference type="Proteomes" id="UP000516439">
    <property type="component" value="Chromosome"/>
</dbReference>
<keyword evidence="2" id="KW-0325">Glycoprotein</keyword>
<evidence type="ECO:0000256" key="2">
    <source>
        <dbReference type="ARBA" id="ARBA00023180"/>
    </source>
</evidence>
<dbReference type="SUPFAM" id="SSF51126">
    <property type="entry name" value="Pectin lyase-like"/>
    <property type="match status" value="1"/>
</dbReference>
<dbReference type="RefSeq" id="WP_190326256.1">
    <property type="nucleotide sequence ID" value="NZ_CP061171.1"/>
</dbReference>
<reference evidence="3 4" key="1">
    <citation type="submission" date="2020-09" db="EMBL/GenBank/DDBJ databases">
        <title>Pedobacter sp. SW-16 isolated from soil near Yeocheon.</title>
        <authorList>
            <person name="Im H.S."/>
            <person name="Joung Y."/>
            <person name="Lee S.-S."/>
        </authorList>
    </citation>
    <scope>NUCLEOTIDE SEQUENCE [LARGE SCALE GENOMIC DNA]</scope>
    <source>
        <strain evidence="3 4">SW-16</strain>
    </source>
</reference>
<dbReference type="Gene3D" id="2.160.20.10">
    <property type="entry name" value="Single-stranded right-handed beta-helix, Pectin lyase-like"/>
    <property type="match status" value="1"/>
</dbReference>
<dbReference type="InterPro" id="IPR052063">
    <property type="entry name" value="Polysaccharide_Lyase_1"/>
</dbReference>
<sequence length="67" mass="7303">MMSKLLFLFCIFSWYGISGYHFTYDQKKVLAFPGAEGFGCFASGGRNGMVVEVANLNDSGDGSLRGH</sequence>